<protein>
    <recommendedName>
        <fullName evidence="3">ATP-binding protein</fullName>
    </recommendedName>
</protein>
<dbReference type="Proteomes" id="UP001302745">
    <property type="component" value="Unassembled WGS sequence"/>
</dbReference>
<dbReference type="EMBL" id="MU856872">
    <property type="protein sequence ID" value="KAK4156223.1"/>
    <property type="molecule type" value="Genomic_DNA"/>
</dbReference>
<comment type="caution">
    <text evidence="1">The sequence shown here is derived from an EMBL/GenBank/DDBJ whole genome shotgun (WGS) entry which is preliminary data.</text>
</comment>
<accession>A0AAN6VR31</accession>
<dbReference type="PANTHER" id="PTHR37807">
    <property type="entry name" value="OS07G0160300 PROTEIN"/>
    <property type="match status" value="1"/>
</dbReference>
<dbReference type="AlphaFoldDB" id="A0AAN6VR31"/>
<organism evidence="1 2">
    <name type="scientific">Chaetomidium leptoderma</name>
    <dbReference type="NCBI Taxonomy" id="669021"/>
    <lineage>
        <taxon>Eukaryota</taxon>
        <taxon>Fungi</taxon>
        <taxon>Dikarya</taxon>
        <taxon>Ascomycota</taxon>
        <taxon>Pezizomycotina</taxon>
        <taxon>Sordariomycetes</taxon>
        <taxon>Sordariomycetidae</taxon>
        <taxon>Sordariales</taxon>
        <taxon>Chaetomiaceae</taxon>
        <taxon>Chaetomidium</taxon>
    </lineage>
</organism>
<keyword evidence="2" id="KW-1185">Reference proteome</keyword>
<evidence type="ECO:0008006" key="3">
    <source>
        <dbReference type="Google" id="ProtNLM"/>
    </source>
</evidence>
<dbReference type="InterPro" id="IPR027417">
    <property type="entry name" value="P-loop_NTPase"/>
</dbReference>
<name>A0AAN6VR31_9PEZI</name>
<dbReference type="PANTHER" id="PTHR37807:SF3">
    <property type="entry name" value="OS07G0160300 PROTEIN"/>
    <property type="match status" value="1"/>
</dbReference>
<evidence type="ECO:0000313" key="2">
    <source>
        <dbReference type="Proteomes" id="UP001302745"/>
    </source>
</evidence>
<reference evidence="1" key="2">
    <citation type="submission" date="2023-05" db="EMBL/GenBank/DDBJ databases">
        <authorList>
            <consortium name="Lawrence Berkeley National Laboratory"/>
            <person name="Steindorff A."/>
            <person name="Hensen N."/>
            <person name="Bonometti L."/>
            <person name="Westerberg I."/>
            <person name="Brannstrom I.O."/>
            <person name="Guillou S."/>
            <person name="Cros-Aarteil S."/>
            <person name="Calhoun S."/>
            <person name="Haridas S."/>
            <person name="Kuo A."/>
            <person name="Mondo S."/>
            <person name="Pangilinan J."/>
            <person name="Riley R."/>
            <person name="Labutti K."/>
            <person name="Andreopoulos B."/>
            <person name="Lipzen A."/>
            <person name="Chen C."/>
            <person name="Yanf M."/>
            <person name="Daum C."/>
            <person name="Ng V."/>
            <person name="Clum A."/>
            <person name="Ohm R."/>
            <person name="Martin F."/>
            <person name="Silar P."/>
            <person name="Natvig D."/>
            <person name="Lalanne C."/>
            <person name="Gautier V."/>
            <person name="Ament-Velasquez S.L."/>
            <person name="Kruys A."/>
            <person name="Hutchinson M.I."/>
            <person name="Powell A.J."/>
            <person name="Barry K."/>
            <person name="Miller A.N."/>
            <person name="Grigoriev I.V."/>
            <person name="Debuchy R."/>
            <person name="Gladieux P."/>
            <person name="Thoren M.H."/>
            <person name="Johannesson H."/>
        </authorList>
    </citation>
    <scope>NUCLEOTIDE SEQUENCE</scope>
    <source>
        <strain evidence="1">CBS 538.74</strain>
    </source>
</reference>
<dbReference type="SUPFAM" id="SSF52540">
    <property type="entry name" value="P-loop containing nucleoside triphosphate hydrolases"/>
    <property type="match status" value="1"/>
</dbReference>
<gene>
    <name evidence="1" type="ORF">C8A00DRAFT_41282</name>
</gene>
<dbReference type="Gene3D" id="3.40.50.300">
    <property type="entry name" value="P-loop containing nucleotide triphosphate hydrolases"/>
    <property type="match status" value="1"/>
</dbReference>
<sequence>MSQRKLFIQMSGAPGSGKSTMANLLREHVGAVMIDHDMVKSTILVDDRISFDQAAKSAYRLGWALAESMMKQGFGVIIDSVCNYQETLDQGTMLAERHGFEYWYVECRVEDMGLLDKRLRERVSLRSQRTGVDRPPGDAPGTRQVEESRALFKRWIENPCRPGEGGKANVVLVDSTGDLEGLRDSILEQMFPSS</sequence>
<reference evidence="1" key="1">
    <citation type="journal article" date="2023" name="Mol. Phylogenet. Evol.">
        <title>Genome-scale phylogeny and comparative genomics of the fungal order Sordariales.</title>
        <authorList>
            <person name="Hensen N."/>
            <person name="Bonometti L."/>
            <person name="Westerberg I."/>
            <person name="Brannstrom I.O."/>
            <person name="Guillou S."/>
            <person name="Cros-Aarteil S."/>
            <person name="Calhoun S."/>
            <person name="Haridas S."/>
            <person name="Kuo A."/>
            <person name="Mondo S."/>
            <person name="Pangilinan J."/>
            <person name="Riley R."/>
            <person name="LaButti K."/>
            <person name="Andreopoulos B."/>
            <person name="Lipzen A."/>
            <person name="Chen C."/>
            <person name="Yan M."/>
            <person name="Daum C."/>
            <person name="Ng V."/>
            <person name="Clum A."/>
            <person name="Steindorff A."/>
            <person name="Ohm R.A."/>
            <person name="Martin F."/>
            <person name="Silar P."/>
            <person name="Natvig D.O."/>
            <person name="Lalanne C."/>
            <person name="Gautier V."/>
            <person name="Ament-Velasquez S.L."/>
            <person name="Kruys A."/>
            <person name="Hutchinson M.I."/>
            <person name="Powell A.J."/>
            <person name="Barry K."/>
            <person name="Miller A.N."/>
            <person name="Grigoriev I.V."/>
            <person name="Debuchy R."/>
            <person name="Gladieux P."/>
            <person name="Hiltunen Thoren M."/>
            <person name="Johannesson H."/>
        </authorList>
    </citation>
    <scope>NUCLEOTIDE SEQUENCE</scope>
    <source>
        <strain evidence="1">CBS 538.74</strain>
    </source>
</reference>
<dbReference type="Pfam" id="PF13671">
    <property type="entry name" value="AAA_33"/>
    <property type="match status" value="1"/>
</dbReference>
<evidence type="ECO:0000313" key="1">
    <source>
        <dbReference type="EMBL" id="KAK4156223.1"/>
    </source>
</evidence>
<proteinExistence type="predicted"/>